<organism evidence="2">
    <name type="scientific">Melampsora larici-populina (strain 98AG31 / pathotype 3-4-7)</name>
    <name type="common">Poplar leaf rust fungus</name>
    <dbReference type="NCBI Taxonomy" id="747676"/>
    <lineage>
        <taxon>Eukaryota</taxon>
        <taxon>Fungi</taxon>
        <taxon>Dikarya</taxon>
        <taxon>Basidiomycota</taxon>
        <taxon>Pucciniomycotina</taxon>
        <taxon>Pucciniomycetes</taxon>
        <taxon>Pucciniales</taxon>
        <taxon>Melampsoraceae</taxon>
        <taxon>Melampsora</taxon>
    </lineage>
</organism>
<evidence type="ECO:0000313" key="1">
    <source>
        <dbReference type="EMBL" id="EGG10589.1"/>
    </source>
</evidence>
<dbReference type="RefSeq" id="XP_007406058.1">
    <property type="nucleotide sequence ID" value="XM_007405996.1"/>
</dbReference>
<dbReference type="Gene3D" id="3.80.10.10">
    <property type="entry name" value="Ribonuclease Inhibitor"/>
    <property type="match status" value="1"/>
</dbReference>
<reference evidence="2" key="1">
    <citation type="journal article" date="2011" name="Proc. Natl. Acad. Sci. U.S.A.">
        <title>Obligate biotrophy features unraveled by the genomic analysis of rust fungi.</title>
        <authorList>
            <person name="Duplessis S."/>
            <person name="Cuomo C.A."/>
            <person name="Lin Y.-C."/>
            <person name="Aerts A."/>
            <person name="Tisserant E."/>
            <person name="Veneault-Fourrey C."/>
            <person name="Joly D.L."/>
            <person name="Hacquard S."/>
            <person name="Amselem J."/>
            <person name="Cantarel B.L."/>
            <person name="Chiu R."/>
            <person name="Coutinho P.M."/>
            <person name="Feau N."/>
            <person name="Field M."/>
            <person name="Frey P."/>
            <person name="Gelhaye E."/>
            <person name="Goldberg J."/>
            <person name="Grabherr M.G."/>
            <person name="Kodira C.D."/>
            <person name="Kohler A."/>
            <person name="Kuees U."/>
            <person name="Lindquist E.A."/>
            <person name="Lucas S.M."/>
            <person name="Mago R."/>
            <person name="Mauceli E."/>
            <person name="Morin E."/>
            <person name="Murat C."/>
            <person name="Pangilinan J.L."/>
            <person name="Park R."/>
            <person name="Pearson M."/>
            <person name="Quesneville H."/>
            <person name="Rouhier N."/>
            <person name="Sakthikumar S."/>
            <person name="Salamov A.A."/>
            <person name="Schmutz J."/>
            <person name="Selles B."/>
            <person name="Shapiro H."/>
            <person name="Tanguay P."/>
            <person name="Tuskan G.A."/>
            <person name="Henrissat B."/>
            <person name="Van de Peer Y."/>
            <person name="Rouze P."/>
            <person name="Ellis J.G."/>
            <person name="Dodds P.N."/>
            <person name="Schein J.E."/>
            <person name="Zhong S."/>
            <person name="Hamelin R.C."/>
            <person name="Grigoriev I.V."/>
            <person name="Szabo L.J."/>
            <person name="Martin F."/>
        </authorList>
    </citation>
    <scope>NUCLEOTIDE SEQUENCE [LARGE SCALE GENOMIC DNA]</scope>
    <source>
        <strain evidence="2">98AG31 / pathotype 3-4-7</strain>
    </source>
</reference>
<evidence type="ECO:0008006" key="3">
    <source>
        <dbReference type="Google" id="ProtNLM"/>
    </source>
</evidence>
<dbReference type="InterPro" id="IPR032675">
    <property type="entry name" value="LRR_dom_sf"/>
</dbReference>
<dbReference type="InParanoid" id="F4R9V1"/>
<keyword evidence="2" id="KW-1185">Reference proteome</keyword>
<dbReference type="OrthoDB" id="10455261at2759"/>
<dbReference type="SUPFAM" id="SSF52047">
    <property type="entry name" value="RNI-like"/>
    <property type="match status" value="1"/>
</dbReference>
<protein>
    <recommendedName>
        <fullName evidence="3">F-box domain-containing protein</fullName>
    </recommendedName>
</protein>
<name>F4R9V1_MELLP</name>
<dbReference type="GeneID" id="18921926"/>
<dbReference type="AlphaFoldDB" id="F4R9V1"/>
<proteinExistence type="predicted"/>
<dbReference type="VEuPathDB" id="FungiDB:MELLADRAFT_103272"/>
<dbReference type="Proteomes" id="UP000001072">
    <property type="component" value="Unassembled WGS sequence"/>
</dbReference>
<dbReference type="HOGENOM" id="CLU_032925_2_0_1"/>
<sequence length="445" mass="51083">MPILPSPPDTIPGSRRVPLEVVYLIMESFISQFNTGRSETCNSAAIPFSRPSSTKELLRLRLICKSWAKLIPKLAFHTIHLPTPRSVESIVKYCRDSHLDSILSPVRRLSIEKIVYWDPLGVENPDEGLPGFRRDLDELEIFNFTFVPVLMHHATELIETIGQNLTDLTFKFTNSMGFSPELIGAIKQIKCLKKLYISRLGNIPPGSNNDSKSLVEILNTTPSLESLTIYFDDLEILHLEPQALPRLRHLWFDIQEGNTEAISHLCKATKDSLKAIEYITSDDQDVRILIEPLKDNLEYLFTEMFSNHFLNDLSEITFPKLRVTRCFTWWIALDFEDTPTLAWLQRPIFKTIRTLVTDLRGAKEYWQTALENLGDDVLTKPPNLKHFIFIDRLGDHSISDEPLVRSFKSHGIQCHFVSNLTYEEILVRMGLEAQWAHEMSTSTCL</sequence>
<evidence type="ECO:0000313" key="2">
    <source>
        <dbReference type="Proteomes" id="UP000001072"/>
    </source>
</evidence>
<dbReference type="EMBL" id="GL883094">
    <property type="protein sequence ID" value="EGG10589.1"/>
    <property type="molecule type" value="Genomic_DNA"/>
</dbReference>
<dbReference type="KEGG" id="mlr:MELLADRAFT_103272"/>
<accession>F4R9V1</accession>
<gene>
    <name evidence="1" type="ORF">MELLADRAFT_103272</name>
</gene>